<dbReference type="PROSITE" id="PS50194">
    <property type="entry name" value="FILAMIN_REPEAT"/>
    <property type="match status" value="1"/>
</dbReference>
<name>A0A7S2SMG3_9STRA</name>
<dbReference type="EMBL" id="HBHK01024882">
    <property type="protein sequence ID" value="CAD9704238.1"/>
    <property type="molecule type" value="Transcribed_RNA"/>
</dbReference>
<sequence length="443" mass="50353">MSFLIDAGFLEILGRARSEPSRRIWAKRYCVLEKNVFRVFEKPGSPKCDVEIPLGSSTIEAADNDTFKLCFDSKVFIFHCRGGDYTEDWIKSIELAGATNVTKHDALGDSAPQMSVQSWVPSDRLEDLKYTYGQEEQEEIQPVKKPVTKELVPQEHSLRRCCGNLFVQTDKISRKWRRTFCVFTNGKLYEFAYPGDKNPIFIWMLKPSSGCSLYKVEDRLEVKIQGELARLVESWGVSEYKKAGKDFVANIKFHAQDPEHTYEWALSMPDLLQEKGQDRVDSLLPCDLAKQCAKFVSSPIDRTGPLAMFCARAAAAALSFYAKGSVIRKQRLQVKIPYRIVVSSVLAKYQFNPNCIGGFCCVLERVNVENGAARHHDRAHLVSENCYYAEEICVYQKNPRNYAIYGFAYEPGEYVLHIEFKKFPIFGSPFRVSVPAKLGGSNE</sequence>
<dbReference type="SMART" id="SM00233">
    <property type="entry name" value="PH"/>
    <property type="match status" value="2"/>
</dbReference>
<dbReference type="InterPro" id="IPR017868">
    <property type="entry name" value="Filamin/ABP280_repeat-like"/>
</dbReference>
<dbReference type="AlphaFoldDB" id="A0A7S2SMG3"/>
<accession>A0A7S2SMG3</accession>
<evidence type="ECO:0000259" key="2">
    <source>
        <dbReference type="PROSITE" id="PS50003"/>
    </source>
</evidence>
<feature type="repeat" description="Filamin" evidence="1">
    <location>
        <begin position="391"/>
        <end position="434"/>
    </location>
</feature>
<evidence type="ECO:0000256" key="1">
    <source>
        <dbReference type="PROSITE-ProRule" id="PRU00087"/>
    </source>
</evidence>
<proteinExistence type="predicted"/>
<dbReference type="InterPro" id="IPR001849">
    <property type="entry name" value="PH_domain"/>
</dbReference>
<feature type="domain" description="PH" evidence="2">
    <location>
        <begin position="3"/>
        <end position="98"/>
    </location>
</feature>
<protein>
    <recommendedName>
        <fullName evidence="2">PH domain-containing protein</fullName>
    </recommendedName>
</protein>
<evidence type="ECO:0000313" key="3">
    <source>
        <dbReference type="EMBL" id="CAD9704238.1"/>
    </source>
</evidence>
<dbReference type="SUPFAM" id="SSF50729">
    <property type="entry name" value="PH domain-like"/>
    <property type="match status" value="2"/>
</dbReference>
<dbReference type="SUPFAM" id="SSF81296">
    <property type="entry name" value="E set domains"/>
    <property type="match status" value="1"/>
</dbReference>
<dbReference type="InterPro" id="IPR014756">
    <property type="entry name" value="Ig_E-set"/>
</dbReference>
<dbReference type="Gene3D" id="2.30.29.30">
    <property type="entry name" value="Pleckstrin-homology domain (PH domain)/Phosphotyrosine-binding domain (PTB)"/>
    <property type="match status" value="2"/>
</dbReference>
<gene>
    <name evidence="3" type="ORF">QSP1433_LOCUS15637</name>
</gene>
<dbReference type="PROSITE" id="PS50003">
    <property type="entry name" value="PH_DOMAIN"/>
    <property type="match status" value="1"/>
</dbReference>
<organism evidence="3">
    <name type="scientific">Mucochytrium quahogii</name>
    <dbReference type="NCBI Taxonomy" id="96639"/>
    <lineage>
        <taxon>Eukaryota</taxon>
        <taxon>Sar</taxon>
        <taxon>Stramenopiles</taxon>
        <taxon>Bigyra</taxon>
        <taxon>Labyrinthulomycetes</taxon>
        <taxon>Thraustochytrida</taxon>
        <taxon>Thraustochytriidae</taxon>
        <taxon>Mucochytrium</taxon>
    </lineage>
</organism>
<dbReference type="InterPro" id="IPR011993">
    <property type="entry name" value="PH-like_dom_sf"/>
</dbReference>
<reference evidence="3" key="1">
    <citation type="submission" date="2021-01" db="EMBL/GenBank/DDBJ databases">
        <authorList>
            <person name="Corre E."/>
            <person name="Pelletier E."/>
            <person name="Niang G."/>
            <person name="Scheremetjew M."/>
            <person name="Finn R."/>
            <person name="Kale V."/>
            <person name="Holt S."/>
            <person name="Cochrane G."/>
            <person name="Meng A."/>
            <person name="Brown T."/>
            <person name="Cohen L."/>
        </authorList>
    </citation>
    <scope>NUCLEOTIDE SEQUENCE</scope>
    <source>
        <strain evidence="3">NY070348D</strain>
    </source>
</reference>